<sequence length="299" mass="29667">MSGHVAALRRTPTQPSSAALIGAAALLTVLLAGPGCASGGDERARRAGSSDAPGTNDEVAQPGSQDTGVGASTGGTRVIAGLGGPLAQLVDRAGVPGLGETSTNGVAVSSEQRTCLERQASALPPQDLSVVTAGGGLGELTPTGGTIVADAISRCVDAGFLGERLGEEYVIRLGLDATLDPGFATCIAGELDGATGALVTEVARQSTGTTTELLGPVAEAVDPCGATHLVQLLTDHYAAQGLNAEAASCVGVGLAERVSLSEVLNSGSVAKLEAEFSPTLQLDLEDLFEQCGAPPRNGT</sequence>
<feature type="region of interest" description="Disordered" evidence="1">
    <location>
        <begin position="37"/>
        <end position="75"/>
    </location>
</feature>
<dbReference type="Proteomes" id="UP000727993">
    <property type="component" value="Unassembled WGS sequence"/>
</dbReference>
<name>A0A936NAK2_9ACTN</name>
<proteinExistence type="predicted"/>
<evidence type="ECO:0000313" key="2">
    <source>
        <dbReference type="EMBL" id="MBK9296139.1"/>
    </source>
</evidence>
<reference evidence="2 3" key="1">
    <citation type="submission" date="2020-10" db="EMBL/GenBank/DDBJ databases">
        <title>Connecting structure to function with the recovery of over 1000 high-quality activated sludge metagenome-assembled genomes encoding full-length rRNA genes using long-read sequencing.</title>
        <authorList>
            <person name="Singleton C.M."/>
            <person name="Petriglieri F."/>
            <person name="Kristensen J.M."/>
            <person name="Kirkegaard R.H."/>
            <person name="Michaelsen T.Y."/>
            <person name="Andersen M.H."/>
            <person name="Karst S.M."/>
            <person name="Dueholm M.S."/>
            <person name="Nielsen P.H."/>
            <person name="Albertsen M."/>
        </authorList>
    </citation>
    <scope>NUCLEOTIDE SEQUENCE [LARGE SCALE GENOMIC DNA]</scope>
    <source>
        <strain evidence="2">Lyne_18-Q3-R50-59_MAXAC.006</strain>
    </source>
</reference>
<dbReference type="EMBL" id="JADJZA010000001">
    <property type="protein sequence ID" value="MBK9296139.1"/>
    <property type="molecule type" value="Genomic_DNA"/>
</dbReference>
<evidence type="ECO:0000256" key="1">
    <source>
        <dbReference type="SAM" id="MobiDB-lite"/>
    </source>
</evidence>
<gene>
    <name evidence="2" type="ORF">IPN02_04560</name>
</gene>
<comment type="caution">
    <text evidence="2">The sequence shown here is derived from an EMBL/GenBank/DDBJ whole genome shotgun (WGS) entry which is preliminary data.</text>
</comment>
<accession>A0A936NAK2</accession>
<protein>
    <submittedName>
        <fullName evidence="2">Uncharacterized protein</fullName>
    </submittedName>
</protein>
<evidence type="ECO:0000313" key="3">
    <source>
        <dbReference type="Proteomes" id="UP000727993"/>
    </source>
</evidence>
<dbReference type="AlphaFoldDB" id="A0A936NAK2"/>
<organism evidence="2 3">
    <name type="scientific">Candidatus Neomicrothrix subdominans</name>
    <dbReference type="NCBI Taxonomy" id="2954438"/>
    <lineage>
        <taxon>Bacteria</taxon>
        <taxon>Bacillati</taxon>
        <taxon>Actinomycetota</taxon>
        <taxon>Acidimicrobiia</taxon>
        <taxon>Acidimicrobiales</taxon>
        <taxon>Microthrixaceae</taxon>
        <taxon>Candidatus Neomicrothrix</taxon>
    </lineage>
</organism>